<keyword evidence="2" id="KW-0964">Secreted</keyword>
<protein>
    <submittedName>
        <fullName evidence="6">Serine-aspartate repeat-containing protein D</fullName>
    </submittedName>
</protein>
<evidence type="ECO:0000256" key="1">
    <source>
        <dbReference type="ARBA" id="ARBA00004613"/>
    </source>
</evidence>
<dbReference type="Pfam" id="PF17802">
    <property type="entry name" value="SpaA"/>
    <property type="match status" value="1"/>
</dbReference>
<dbReference type="Gene3D" id="2.60.40.10">
    <property type="entry name" value="Immunoglobulins"/>
    <property type="match status" value="3"/>
</dbReference>
<dbReference type="InterPro" id="IPR033764">
    <property type="entry name" value="Sdr_B"/>
</dbReference>
<dbReference type="InterPro" id="IPR051417">
    <property type="entry name" value="SDr/BOS_complex"/>
</dbReference>
<keyword evidence="3" id="KW-0732">Signal</keyword>
<dbReference type="SUPFAM" id="SSF117074">
    <property type="entry name" value="Hypothetical protein PA1324"/>
    <property type="match status" value="3"/>
</dbReference>
<keyword evidence="7" id="KW-1185">Reference proteome</keyword>
<feature type="domain" description="SD-repeat containing protein B" evidence="4">
    <location>
        <begin position="346"/>
        <end position="424"/>
    </location>
</feature>
<dbReference type="Proteomes" id="UP000316770">
    <property type="component" value="Chromosome"/>
</dbReference>
<evidence type="ECO:0000259" key="4">
    <source>
        <dbReference type="Pfam" id="PF17210"/>
    </source>
</evidence>
<feature type="domain" description="SD-repeat containing protein B" evidence="4">
    <location>
        <begin position="573"/>
        <end position="642"/>
    </location>
</feature>
<sequence>MRHPQQHKFKRRRRLLAESLESRALLATLGLGVEFYEVGGATPVDSLQVGQQYDARVVVDVTDSDVGVISLPLSYSWDPTVLELDEAAFDGATFPLIGNSVPDNLVTASFPLQRAVGEYKPAAPKFDASSDPANFDSFYNIDGIRGGALPAAGTGSAIASGTGSEAFTQSLRFRVVSDLNAFASTTFTIALDGSMAFENGEALDAVTGISGAVGLDLPSATQNQIVQATLPIAIGGNKQEIDANNASGPPASPVTMLLDFGNDGIFDGPNDQTVTTEADGSYQFVLPPETAVGTYSIQEVLQDGRIQLAPANGAFNFSVDADGVITPTDSTDPPLPPFDFVNQVVAIGGTKFQDRNDSGTIGVRDATDPPLAGVTITLDINNDGPTTPDQSVVTAADGSYQFVEVPAGTHRVYEPNDTDQTFPAAGSYLVTIDETSVVVAPSVPLNELDFGNRGPVEPPPVQITGIKRIDTNQNGATDPGVDTPQAGVTFHLDIGNDGSTANDTIADAVTDAAGQYRFDDVPVGTHAIREVVPAGFEQVLPVTPHVVTVNADGSVTSASGFDFLNAEIEGLSSIAGYVYTDNDRDGLLDANEIGLPGVTVRLISNTPGVPTVTTVTGPDGWYNFENVPSGTYSIEEIQPARFGDASISLGQVLPGTVAVGTTSGFNRFDGVTVGNGQNAINFNFGETLSIISKRMLLARSSVREELFSNLGVDATTVSGTAGDDVITIEQTNTQWRVTINGQTTLVPLSEMLIVDALGGNDRVEVIGTSNDEEAHVEENQLALVTDPSNGDGLLVLGAEELTVDGRLGDDLLVVEGSTAADQLTGSGDEVSLTYGTGSTTATGLSFDRVRAINPVGSPTNQSTAAATDYVLQLVGDWNA</sequence>
<dbReference type="InterPro" id="IPR013783">
    <property type="entry name" value="Ig-like_fold"/>
</dbReference>
<gene>
    <name evidence="6" type="primary">sdrD_2</name>
    <name evidence="6" type="ORF">Mal33_36350</name>
</gene>
<evidence type="ECO:0000313" key="6">
    <source>
        <dbReference type="EMBL" id="QDV57622.1"/>
    </source>
</evidence>
<dbReference type="EMBL" id="CP036318">
    <property type="protein sequence ID" value="QDV57622.1"/>
    <property type="molecule type" value="Genomic_DNA"/>
</dbReference>
<evidence type="ECO:0000256" key="3">
    <source>
        <dbReference type="ARBA" id="ARBA00022729"/>
    </source>
</evidence>
<dbReference type="GO" id="GO:0005576">
    <property type="term" value="C:extracellular region"/>
    <property type="evidence" value="ECO:0007669"/>
    <property type="project" value="UniProtKB-SubCell"/>
</dbReference>
<accession>A0A518IX06</accession>
<dbReference type="Pfam" id="PF17210">
    <property type="entry name" value="SdrD_B"/>
    <property type="match status" value="2"/>
</dbReference>
<dbReference type="PANTHER" id="PTHR23303:SF15">
    <property type="entry name" value="COLOSSIN-A"/>
    <property type="match status" value="1"/>
</dbReference>
<evidence type="ECO:0000259" key="5">
    <source>
        <dbReference type="Pfam" id="PF17802"/>
    </source>
</evidence>
<dbReference type="PANTHER" id="PTHR23303">
    <property type="entry name" value="CARBOXYPEPTIDASE REGULATORY REGION-CONTAINING"/>
    <property type="match status" value="1"/>
</dbReference>
<evidence type="ECO:0000313" key="7">
    <source>
        <dbReference type="Proteomes" id="UP000316770"/>
    </source>
</evidence>
<proteinExistence type="predicted"/>
<reference evidence="6 7" key="1">
    <citation type="submission" date="2019-02" db="EMBL/GenBank/DDBJ databases">
        <title>Deep-cultivation of Planctomycetes and their phenomic and genomic characterization uncovers novel biology.</title>
        <authorList>
            <person name="Wiegand S."/>
            <person name="Jogler M."/>
            <person name="Boedeker C."/>
            <person name="Pinto D."/>
            <person name="Vollmers J."/>
            <person name="Rivas-Marin E."/>
            <person name="Kohn T."/>
            <person name="Peeters S.H."/>
            <person name="Heuer A."/>
            <person name="Rast P."/>
            <person name="Oberbeckmann S."/>
            <person name="Bunk B."/>
            <person name="Jeske O."/>
            <person name="Meyerdierks A."/>
            <person name="Storesund J.E."/>
            <person name="Kallscheuer N."/>
            <person name="Luecker S."/>
            <person name="Lage O.M."/>
            <person name="Pohl T."/>
            <person name="Merkel B.J."/>
            <person name="Hornburger P."/>
            <person name="Mueller R.-W."/>
            <person name="Bruemmer F."/>
            <person name="Labrenz M."/>
            <person name="Spormann A.M."/>
            <person name="Op den Camp H."/>
            <person name="Overmann J."/>
            <person name="Amann R."/>
            <person name="Jetten M.S.M."/>
            <person name="Mascher T."/>
            <person name="Medema M.H."/>
            <person name="Devos D.P."/>
            <person name="Kaster A.-K."/>
            <person name="Ovreas L."/>
            <person name="Rohde M."/>
            <person name="Galperin M.Y."/>
            <person name="Jogler C."/>
        </authorList>
    </citation>
    <scope>NUCLEOTIDE SEQUENCE [LARGE SCALE GENOMIC DNA]</scope>
    <source>
        <strain evidence="6 7">Mal33</strain>
    </source>
</reference>
<dbReference type="AlphaFoldDB" id="A0A518IX06"/>
<evidence type="ECO:0000256" key="2">
    <source>
        <dbReference type="ARBA" id="ARBA00022525"/>
    </source>
</evidence>
<dbReference type="InterPro" id="IPR041033">
    <property type="entry name" value="SpaA_PFL_dom_1"/>
</dbReference>
<comment type="subcellular location">
    <subcellularLocation>
        <location evidence="1">Secreted</location>
    </subcellularLocation>
</comment>
<organism evidence="6 7">
    <name type="scientific">Rosistilla oblonga</name>
    <dbReference type="NCBI Taxonomy" id="2527990"/>
    <lineage>
        <taxon>Bacteria</taxon>
        <taxon>Pseudomonadati</taxon>
        <taxon>Planctomycetota</taxon>
        <taxon>Planctomycetia</taxon>
        <taxon>Pirellulales</taxon>
        <taxon>Pirellulaceae</taxon>
        <taxon>Rosistilla</taxon>
    </lineage>
</organism>
<name>A0A518IX06_9BACT</name>
<feature type="domain" description="SpaA-like prealbumin fold" evidence="5">
    <location>
        <begin position="484"/>
        <end position="556"/>
    </location>
</feature>
<dbReference type="RefSeq" id="WP_145287202.1">
    <property type="nucleotide sequence ID" value="NZ_CP036318.1"/>
</dbReference>